<keyword evidence="2" id="KW-1185">Reference proteome</keyword>
<protein>
    <submittedName>
        <fullName evidence="1">Uncharacterized protein</fullName>
    </submittedName>
</protein>
<organism evidence="1 2">
    <name type="scientific">Trichostrongylus colubriformis</name>
    <name type="common">Black scour worm</name>
    <dbReference type="NCBI Taxonomy" id="6319"/>
    <lineage>
        <taxon>Eukaryota</taxon>
        <taxon>Metazoa</taxon>
        <taxon>Ecdysozoa</taxon>
        <taxon>Nematoda</taxon>
        <taxon>Chromadorea</taxon>
        <taxon>Rhabditida</taxon>
        <taxon>Rhabditina</taxon>
        <taxon>Rhabditomorpha</taxon>
        <taxon>Strongyloidea</taxon>
        <taxon>Trichostrongylidae</taxon>
        <taxon>Trichostrongylus</taxon>
    </lineage>
</organism>
<evidence type="ECO:0000313" key="2">
    <source>
        <dbReference type="Proteomes" id="UP001331761"/>
    </source>
</evidence>
<evidence type="ECO:0000313" key="1">
    <source>
        <dbReference type="EMBL" id="KAK5974053.1"/>
    </source>
</evidence>
<accession>A0AAN8FQ07</accession>
<gene>
    <name evidence="1" type="ORF">GCK32_012422</name>
</gene>
<sequence>MPRLGQLVYPPHLGKGELHSQKKLCTITFPYDTESQSEAQDMCENSLPFDVKEATHGQSTKCVYERHDIICKSGEFVIGKKCFRIQGKGPSSKSVEGCGSKYHFHVLQNEFERKWVALRLPDKHGDVWSGISDDYWETLHPIGKDNRTEDNRTKRGAMNPTVFSIKAASHSA</sequence>
<proteinExistence type="predicted"/>
<reference evidence="1 2" key="1">
    <citation type="submission" date="2019-10" db="EMBL/GenBank/DDBJ databases">
        <title>Assembly and Annotation for the nematode Trichostrongylus colubriformis.</title>
        <authorList>
            <person name="Martin J."/>
        </authorList>
    </citation>
    <scope>NUCLEOTIDE SEQUENCE [LARGE SCALE GENOMIC DNA]</scope>
    <source>
        <strain evidence="1">G859</strain>
        <tissue evidence="1">Whole worm</tissue>
    </source>
</reference>
<dbReference type="EMBL" id="WIXE01014735">
    <property type="protein sequence ID" value="KAK5974053.1"/>
    <property type="molecule type" value="Genomic_DNA"/>
</dbReference>
<dbReference type="Proteomes" id="UP001331761">
    <property type="component" value="Unassembled WGS sequence"/>
</dbReference>
<name>A0AAN8FQ07_TRICO</name>
<dbReference type="AlphaFoldDB" id="A0AAN8FQ07"/>
<comment type="caution">
    <text evidence="1">The sequence shown here is derived from an EMBL/GenBank/DDBJ whole genome shotgun (WGS) entry which is preliminary data.</text>
</comment>